<dbReference type="Proteomes" id="UP000256695">
    <property type="component" value="Unassembled WGS sequence"/>
</dbReference>
<evidence type="ECO:0000313" key="6">
    <source>
        <dbReference type="Proteomes" id="UP000256695"/>
    </source>
</evidence>
<gene>
    <name evidence="5" type="ORF">CQA57_04935</name>
</gene>
<organism evidence="5 6">
    <name type="scientific">Helicobacter anseris</name>
    <dbReference type="NCBI Taxonomy" id="375926"/>
    <lineage>
        <taxon>Bacteria</taxon>
        <taxon>Pseudomonadati</taxon>
        <taxon>Campylobacterota</taxon>
        <taxon>Epsilonproteobacteria</taxon>
        <taxon>Campylobacterales</taxon>
        <taxon>Helicobacteraceae</taxon>
        <taxon>Helicobacter</taxon>
    </lineage>
</organism>
<dbReference type="OrthoDB" id="9809841at2"/>
<keyword evidence="6" id="KW-1185">Reference proteome</keyword>
<feature type="domain" description="3-octaprenyl-4-hydroxybenzoate carboxy-lyase-like C-terminal" evidence="4">
    <location>
        <begin position="460"/>
        <end position="554"/>
    </location>
</feature>
<comment type="caution">
    <text evidence="5">The sequence shown here is derived from an EMBL/GenBank/DDBJ whole genome shotgun (WGS) entry which is preliminary data.</text>
</comment>
<dbReference type="RefSeq" id="WP_115579121.1">
    <property type="nucleotide sequence ID" value="NZ_NXLX01000010.1"/>
</dbReference>
<dbReference type="GO" id="GO:0006744">
    <property type="term" value="P:ubiquinone biosynthetic process"/>
    <property type="evidence" value="ECO:0007669"/>
    <property type="project" value="TreeGrafter"/>
</dbReference>
<dbReference type="Pfam" id="PF20696">
    <property type="entry name" value="UbiD_C"/>
    <property type="match status" value="2"/>
</dbReference>
<evidence type="ECO:0000256" key="1">
    <source>
        <dbReference type="ARBA" id="ARBA00010021"/>
    </source>
</evidence>
<dbReference type="NCBIfam" id="TIGR03701">
    <property type="entry name" value="mena_SCO4490"/>
    <property type="match status" value="1"/>
</dbReference>
<dbReference type="GO" id="GO:0008694">
    <property type="term" value="F:4-hydroxy-3-polyprenylbenzoate decarboxylase activity"/>
    <property type="evidence" value="ECO:0007669"/>
    <property type="project" value="TreeGrafter"/>
</dbReference>
<feature type="domain" description="3-octaprenyl-4-hydroxybenzoate carboxy-lyase-like N-terminal" evidence="3">
    <location>
        <begin position="5"/>
        <end position="84"/>
    </location>
</feature>
<dbReference type="Pfam" id="PF20695">
    <property type="entry name" value="UbiD_N"/>
    <property type="match status" value="1"/>
</dbReference>
<accession>A0A3D8J7P7</accession>
<dbReference type="PANTHER" id="PTHR30108:SF17">
    <property type="entry name" value="FERULIC ACID DECARBOXYLASE 1"/>
    <property type="match status" value="1"/>
</dbReference>
<evidence type="ECO:0000259" key="3">
    <source>
        <dbReference type="Pfam" id="PF20695"/>
    </source>
</evidence>
<dbReference type="InterPro" id="IPR049381">
    <property type="entry name" value="UbiD-like_C"/>
</dbReference>
<dbReference type="Pfam" id="PF01977">
    <property type="entry name" value="UbiD"/>
    <property type="match status" value="1"/>
</dbReference>
<dbReference type="GO" id="GO:0005829">
    <property type="term" value="C:cytosol"/>
    <property type="evidence" value="ECO:0007669"/>
    <property type="project" value="TreeGrafter"/>
</dbReference>
<protein>
    <submittedName>
        <fullName evidence="5">Menaquinone biosynthesis decarboxylase</fullName>
    </submittedName>
</protein>
<dbReference type="SUPFAM" id="SSF50475">
    <property type="entry name" value="FMN-binding split barrel"/>
    <property type="match status" value="1"/>
</dbReference>
<evidence type="ECO:0000313" key="5">
    <source>
        <dbReference type="EMBL" id="RDU73529.1"/>
    </source>
</evidence>
<comment type="similarity">
    <text evidence="1">Belongs to the UbiD family.</text>
</comment>
<dbReference type="InterPro" id="IPR022390">
    <property type="entry name" value="HBDC"/>
</dbReference>
<dbReference type="InterPro" id="IPR048304">
    <property type="entry name" value="UbiD_Rift_dom"/>
</dbReference>
<dbReference type="PANTHER" id="PTHR30108">
    <property type="entry name" value="3-OCTAPRENYL-4-HYDROXYBENZOATE CARBOXY-LYASE-RELATED"/>
    <property type="match status" value="1"/>
</dbReference>
<reference evidence="5 6" key="1">
    <citation type="submission" date="2018-04" db="EMBL/GenBank/DDBJ databases">
        <title>Novel Campyloabacter and Helicobacter Species and Strains.</title>
        <authorList>
            <person name="Mannion A.J."/>
            <person name="Shen Z."/>
            <person name="Fox J.G."/>
        </authorList>
    </citation>
    <scope>NUCLEOTIDE SEQUENCE [LARGE SCALE GENOMIC DNA]</scope>
    <source>
        <strain evidence="5 6">MIT 04-9362</strain>
    </source>
</reference>
<sequence length="618" mass="71561">MHRLIEIFKQHNEICVVETPLDIYLEIPHLAYLESKKPNGGKALLFTNPIDKKNNKKFDIPVLMNIFGSKKRVELIIQNPIEVIQERILRFLELKPPKNFLDFKRILKDFFSLRHVFPKKKKWLIPSEQVIKTGDRVNLYELPILTTWEHDAGPFITMGQIYTQSLDGTKKNLGMYRLQVFDKNHLGLHWQIHKDSQHFFHEYQKANKKMPVSIALGGDPLYTWCGQAPLPYGIYELMLYGFIKNKRAYVKKCITNSLYVPYDADIVIEGWVDPNVLKPEGPFGDHTGFYTPVEHYPVLEVSAITHKRNPIYPATVVGKPPIEDKYMGYFTERVFLPVLQKTAHGLLDIYMPENGVFHNLIFAKIDTRYPAHAKQIMHNFWGIGQMSFVKHAIFLDSNAPDFYKTEELMFYLLNRFDVDNIIISEGVCDALDHASPDFAFGGKLGIDATGCQVKRDFELLSDQELLQQIRVLLPEVVKLRQYYIDTNSPICIIGVDKQRGGILERIADVKVLLSSLAIVVFVDSKKNDLNNPYMLVWRIVNNIDAKRDIKVVGKVLFIDATDKGREDGYFREWPMETDCNIEVLKHLKKEGLLMHIDDKFLHHYHICNSPQEEVKCLI</sequence>
<evidence type="ECO:0000259" key="4">
    <source>
        <dbReference type="Pfam" id="PF20696"/>
    </source>
</evidence>
<evidence type="ECO:0000259" key="2">
    <source>
        <dbReference type="Pfam" id="PF01977"/>
    </source>
</evidence>
<dbReference type="SUPFAM" id="SSF143968">
    <property type="entry name" value="UbiD C-terminal domain-like"/>
    <property type="match status" value="2"/>
</dbReference>
<name>A0A3D8J7P7_9HELI</name>
<dbReference type="Gene3D" id="3.40.1670.10">
    <property type="entry name" value="UbiD C-terminal domain-like"/>
    <property type="match status" value="2"/>
</dbReference>
<dbReference type="InterPro" id="IPR049383">
    <property type="entry name" value="UbiD-like_N"/>
</dbReference>
<proteinExistence type="inferred from homology"/>
<dbReference type="EMBL" id="NXLX01000010">
    <property type="protein sequence ID" value="RDU73529.1"/>
    <property type="molecule type" value="Genomic_DNA"/>
</dbReference>
<feature type="domain" description="3-octaprenyl-4-hydroxybenzoate carboxy-lyase-like Rift-related" evidence="2">
    <location>
        <begin position="128"/>
        <end position="320"/>
    </location>
</feature>
<dbReference type="AlphaFoldDB" id="A0A3D8J7P7"/>
<feature type="domain" description="3-octaprenyl-4-hydroxybenzoate carboxy-lyase-like C-terminal" evidence="4">
    <location>
        <begin position="325"/>
        <end position="448"/>
    </location>
</feature>
<dbReference type="NCBIfam" id="TIGR00148">
    <property type="entry name" value="UbiD family decarboxylase"/>
    <property type="match status" value="1"/>
</dbReference>
<dbReference type="InterPro" id="IPR002830">
    <property type="entry name" value="UbiD"/>
</dbReference>